<accession>A0A8J1TSQ7</accession>
<dbReference type="SUPFAM" id="SSF57667">
    <property type="entry name" value="beta-beta-alpha zinc fingers"/>
    <property type="match status" value="1"/>
</dbReference>
<dbReference type="InterPro" id="IPR036236">
    <property type="entry name" value="Znf_C2H2_sf"/>
</dbReference>
<proteinExistence type="predicted"/>
<evidence type="ECO:0000313" key="2">
    <source>
        <dbReference type="Proteomes" id="UP000749559"/>
    </source>
</evidence>
<dbReference type="EMBL" id="CAIIXF020000007">
    <property type="protein sequence ID" value="CAH1790171.1"/>
    <property type="molecule type" value="Genomic_DNA"/>
</dbReference>
<reference evidence="1" key="1">
    <citation type="submission" date="2022-03" db="EMBL/GenBank/DDBJ databases">
        <authorList>
            <person name="Martin C."/>
        </authorList>
    </citation>
    <scope>NUCLEOTIDE SEQUENCE</scope>
</reference>
<dbReference type="Gene3D" id="3.30.160.60">
    <property type="entry name" value="Classic Zinc Finger"/>
    <property type="match status" value="1"/>
</dbReference>
<organism evidence="1 2">
    <name type="scientific">Owenia fusiformis</name>
    <name type="common">Polychaete worm</name>
    <dbReference type="NCBI Taxonomy" id="6347"/>
    <lineage>
        <taxon>Eukaryota</taxon>
        <taxon>Metazoa</taxon>
        <taxon>Spiralia</taxon>
        <taxon>Lophotrochozoa</taxon>
        <taxon>Annelida</taxon>
        <taxon>Polychaeta</taxon>
        <taxon>Sedentaria</taxon>
        <taxon>Canalipalpata</taxon>
        <taxon>Sabellida</taxon>
        <taxon>Oweniida</taxon>
        <taxon>Oweniidae</taxon>
        <taxon>Owenia</taxon>
    </lineage>
</organism>
<comment type="caution">
    <text evidence="1">The sequence shown here is derived from an EMBL/GenBank/DDBJ whole genome shotgun (WGS) entry which is preliminary data.</text>
</comment>
<dbReference type="AlphaFoldDB" id="A0A8J1TSQ7"/>
<sequence length="801" mass="90672">METFRCRPCEVSFDRKKKLEDHLTTSKHKRLKLISQFPEAEQETGGNDARVDNPGPAHGCINGSNDESETDAELFQEVDLSLDDDHSRPWAIDDDIVMSESESEDDYAYGPYSDDENMYNSDFEELEDREYYPFPTKAFYLLYVMRTSRTHHMSDPMMNMVIHAMRELSVEGVPSLRQLKAFEIPNLESSSMIKKFQHNEAPVYMVSPGKIAQMIVSNPRMKLNTSQQVEEEEVQSNVPKTQSNARRWHRLNFEEGNINIPFNIFADSFGTATSKRWAPAVGVQMQPSGFSTDYKSKYTFPLGISTDVSEAVLVGDVCMELQDIKGTKIETYDAKKNVVAHITCHVGCFVTDLMASSDLCSHLGSSARMYCPKCKVTKGDYSLCQSRTTTDTKKDLANLNRMVSMQERRNYQRGTGTKAGDNPLFEDNLEDINPHSLVPYGTLHMLSLGLIKQLAKAITKRVNNTELMEAVTTTFNSSLKTFTKYISSRQGKDFKAWIQIAPFICDVCKPGDNLAAAAIKLAKLCKAAFRNGNNIADLAEDYHHHLKTSIPDLMSNKVHTLLHVREDIQEHGPLMEFSEDIFEKSHKNFRQHIHQRQNKHNLSRDTALQQAREMALEHIVTGGYIKDAVWRQAGSSVLKEDTIISKYLGIPQGTGTSTQQLTKLNRDENNRVLSTVKNGMEVITAQCIHLASGATVKNGDIIELNDTYYMFKEGYREKVNGEEFILVDKTSHKETLLLQEKMTLLKVVQAPSMTIPLMQHQVSKVSVVHSCSTERCYFNPVSKSFKHQGGKKYILNTFALY</sequence>
<name>A0A8J1TSQ7_OWEFU</name>
<dbReference type="InterPro" id="IPR013087">
    <property type="entry name" value="Znf_C2H2_type"/>
</dbReference>
<protein>
    <submittedName>
        <fullName evidence="1">Uncharacterized protein</fullName>
    </submittedName>
</protein>
<dbReference type="Proteomes" id="UP000749559">
    <property type="component" value="Unassembled WGS sequence"/>
</dbReference>
<dbReference type="PROSITE" id="PS50157">
    <property type="entry name" value="ZINC_FINGER_C2H2_2"/>
    <property type="match status" value="1"/>
</dbReference>
<evidence type="ECO:0000313" key="1">
    <source>
        <dbReference type="EMBL" id="CAH1790171.1"/>
    </source>
</evidence>
<dbReference type="OrthoDB" id="6152038at2759"/>
<dbReference type="PROSITE" id="PS00028">
    <property type="entry name" value="ZINC_FINGER_C2H2_1"/>
    <property type="match status" value="1"/>
</dbReference>
<keyword evidence="2" id="KW-1185">Reference proteome</keyword>
<gene>
    <name evidence="1" type="ORF">OFUS_LOCUS15418</name>
</gene>